<dbReference type="Pfam" id="PF22564">
    <property type="entry name" value="HAAS"/>
    <property type="match status" value="1"/>
</dbReference>
<gene>
    <name evidence="3" type="ORF">PMF13cell1_01868</name>
</gene>
<accession>A0A4P6LV50</accession>
<keyword evidence="2" id="KW-0812">Transmembrane</keyword>
<feature type="compositionally biased region" description="Basic and acidic residues" evidence="1">
    <location>
        <begin position="82"/>
        <end position="108"/>
    </location>
</feature>
<dbReference type="AlphaFoldDB" id="A0A4P6LV50"/>
<dbReference type="KEGG" id="bpro:PMF13cell1_01868"/>
<sequence length="295" mass="31541">MNRKEFLAQLERLLWDIPVQEREEALEFYNSYFDDAGEENESSVIQELGSPGKVAAIIKADLGESRKEYGEYTETGYSDGIFDDRNMPERAGAESKKDDTDKEGETQKDSQYGGPRGYGSQNGSGQESSGQGSFRKDGTDSQYGNGGRGYDGPYSRSGYRSEKSRTNRSGLMWGIIIIFIILAIPVVGGIGIGILGLPIGLVAGAAGIIAAIFGCGVGLLGGGIAMVVYAMIHMLGNPAAALAFSGVGMIMSAVGILLVMVFVLVVAKVLPAVFRWVIDLIQRIIHRGKRGGDHS</sequence>
<evidence type="ECO:0000256" key="2">
    <source>
        <dbReference type="SAM" id="Phobius"/>
    </source>
</evidence>
<evidence type="ECO:0000256" key="1">
    <source>
        <dbReference type="SAM" id="MobiDB-lite"/>
    </source>
</evidence>
<protein>
    <recommendedName>
        <fullName evidence="5">DUF1700 domain-containing protein</fullName>
    </recommendedName>
</protein>
<feature type="region of interest" description="Disordered" evidence="1">
    <location>
        <begin position="74"/>
        <end position="162"/>
    </location>
</feature>
<reference evidence="3 4" key="1">
    <citation type="submission" date="2019-01" db="EMBL/GenBank/DDBJ databases">
        <title>PMF-metabolizing Aryl O-demethylase.</title>
        <authorList>
            <person name="Kim M."/>
        </authorList>
    </citation>
    <scope>NUCLEOTIDE SEQUENCE [LARGE SCALE GENOMIC DNA]</scope>
    <source>
        <strain evidence="3 4">PMF1</strain>
    </source>
</reference>
<organism evidence="3 4">
    <name type="scientific">Blautia producta</name>
    <dbReference type="NCBI Taxonomy" id="33035"/>
    <lineage>
        <taxon>Bacteria</taxon>
        <taxon>Bacillati</taxon>
        <taxon>Bacillota</taxon>
        <taxon>Clostridia</taxon>
        <taxon>Lachnospirales</taxon>
        <taxon>Lachnospiraceae</taxon>
        <taxon>Blautia</taxon>
    </lineage>
</organism>
<feature type="transmembrane region" description="Helical" evidence="2">
    <location>
        <begin position="241"/>
        <end position="267"/>
    </location>
</feature>
<evidence type="ECO:0008006" key="5">
    <source>
        <dbReference type="Google" id="ProtNLM"/>
    </source>
</evidence>
<evidence type="ECO:0000313" key="3">
    <source>
        <dbReference type="EMBL" id="QBE96324.1"/>
    </source>
</evidence>
<proteinExistence type="predicted"/>
<dbReference type="RefSeq" id="WP_130180568.1">
    <property type="nucleotide sequence ID" value="NZ_CP035945.1"/>
</dbReference>
<dbReference type="Proteomes" id="UP000289794">
    <property type="component" value="Chromosome"/>
</dbReference>
<dbReference type="EMBL" id="CP035945">
    <property type="protein sequence ID" value="QBE96324.1"/>
    <property type="molecule type" value="Genomic_DNA"/>
</dbReference>
<feature type="transmembrane region" description="Helical" evidence="2">
    <location>
        <begin position="201"/>
        <end position="229"/>
    </location>
</feature>
<feature type="compositionally biased region" description="Low complexity" evidence="1">
    <location>
        <begin position="123"/>
        <end position="133"/>
    </location>
</feature>
<keyword evidence="2" id="KW-0472">Membrane</keyword>
<keyword evidence="2" id="KW-1133">Transmembrane helix</keyword>
<evidence type="ECO:0000313" key="4">
    <source>
        <dbReference type="Proteomes" id="UP000289794"/>
    </source>
</evidence>
<feature type="transmembrane region" description="Helical" evidence="2">
    <location>
        <begin position="170"/>
        <end position="195"/>
    </location>
</feature>
<name>A0A4P6LV50_9FIRM</name>